<dbReference type="AlphaFoldDB" id="A0A9J5ZQZ8"/>
<evidence type="ECO:0000256" key="1">
    <source>
        <dbReference type="SAM" id="MobiDB-lite"/>
    </source>
</evidence>
<sequence>MNGGLWFRPKKYCPLDYIRHDYRDGKASPTGIYVPLDGVCNQSSERSSGPMEIERRQGNTQVENKRNSNCL</sequence>
<dbReference type="EMBL" id="JACXVP010000003">
    <property type="protein sequence ID" value="KAG5614463.1"/>
    <property type="molecule type" value="Genomic_DNA"/>
</dbReference>
<comment type="caution">
    <text evidence="2">The sequence shown here is derived from an EMBL/GenBank/DDBJ whole genome shotgun (WGS) entry which is preliminary data.</text>
</comment>
<accession>A0A9J5ZQZ8</accession>
<feature type="region of interest" description="Disordered" evidence="1">
    <location>
        <begin position="42"/>
        <end position="71"/>
    </location>
</feature>
<organism evidence="2 3">
    <name type="scientific">Solanum commersonii</name>
    <name type="common">Commerson's wild potato</name>
    <name type="synonym">Commerson's nightshade</name>
    <dbReference type="NCBI Taxonomy" id="4109"/>
    <lineage>
        <taxon>Eukaryota</taxon>
        <taxon>Viridiplantae</taxon>
        <taxon>Streptophyta</taxon>
        <taxon>Embryophyta</taxon>
        <taxon>Tracheophyta</taxon>
        <taxon>Spermatophyta</taxon>
        <taxon>Magnoliopsida</taxon>
        <taxon>eudicotyledons</taxon>
        <taxon>Gunneridae</taxon>
        <taxon>Pentapetalae</taxon>
        <taxon>asterids</taxon>
        <taxon>lamiids</taxon>
        <taxon>Solanales</taxon>
        <taxon>Solanaceae</taxon>
        <taxon>Solanoideae</taxon>
        <taxon>Solaneae</taxon>
        <taxon>Solanum</taxon>
    </lineage>
</organism>
<protein>
    <submittedName>
        <fullName evidence="2">Uncharacterized protein</fullName>
    </submittedName>
</protein>
<gene>
    <name evidence="2" type="ORF">H5410_014287</name>
</gene>
<proteinExistence type="predicted"/>
<dbReference type="Proteomes" id="UP000824120">
    <property type="component" value="Chromosome 3"/>
</dbReference>
<feature type="compositionally biased region" description="Polar residues" evidence="1">
    <location>
        <begin position="58"/>
        <end position="71"/>
    </location>
</feature>
<evidence type="ECO:0000313" key="2">
    <source>
        <dbReference type="EMBL" id="KAG5614463.1"/>
    </source>
</evidence>
<name>A0A9J5ZQZ8_SOLCO</name>
<keyword evidence="3" id="KW-1185">Reference proteome</keyword>
<reference evidence="2 3" key="1">
    <citation type="submission" date="2020-09" db="EMBL/GenBank/DDBJ databases">
        <title>De no assembly of potato wild relative species, Solanum commersonii.</title>
        <authorList>
            <person name="Cho K."/>
        </authorList>
    </citation>
    <scope>NUCLEOTIDE SEQUENCE [LARGE SCALE GENOMIC DNA]</scope>
    <source>
        <strain evidence="2">LZ3.2</strain>
        <tissue evidence="2">Leaf</tissue>
    </source>
</reference>
<evidence type="ECO:0000313" key="3">
    <source>
        <dbReference type="Proteomes" id="UP000824120"/>
    </source>
</evidence>